<reference evidence="1 2" key="1">
    <citation type="journal article" date="2018" name="IMA Fungus">
        <title>IMA Genome-F 9: Draft genome sequence of Annulohypoxylon stygium, Aspergillus mulundensis, Berkeleyomyces basicola (syn. Thielaviopsis basicola), Ceratocystis smalleyi, two Cercospora beticola strains, Coleophoma cylindrospora, Fusarium fracticaudum, Phialophora cf. hyalina, and Morchella septimelata.</title>
        <authorList>
            <person name="Wingfield B.D."/>
            <person name="Bills G.F."/>
            <person name="Dong Y."/>
            <person name="Huang W."/>
            <person name="Nel W.J."/>
            <person name="Swalarsk-Parry B.S."/>
            <person name="Vaghefi N."/>
            <person name="Wilken P.M."/>
            <person name="An Z."/>
            <person name="de Beer Z.W."/>
            <person name="De Vos L."/>
            <person name="Chen L."/>
            <person name="Duong T.A."/>
            <person name="Gao Y."/>
            <person name="Hammerbacher A."/>
            <person name="Kikkert J.R."/>
            <person name="Li Y."/>
            <person name="Li H."/>
            <person name="Li K."/>
            <person name="Li Q."/>
            <person name="Liu X."/>
            <person name="Ma X."/>
            <person name="Naidoo K."/>
            <person name="Pethybridge S.J."/>
            <person name="Sun J."/>
            <person name="Steenkamp E.T."/>
            <person name="van der Nest M.A."/>
            <person name="van Wyk S."/>
            <person name="Wingfield M.J."/>
            <person name="Xiong C."/>
            <person name="Yue Q."/>
            <person name="Zhang X."/>
        </authorList>
    </citation>
    <scope>NUCLEOTIDE SEQUENCE [LARGE SCALE GENOMIC DNA]</scope>
    <source>
        <strain evidence="1 2">BP 5553</strain>
    </source>
</reference>
<keyword evidence="2" id="KW-1185">Reference proteome</keyword>
<proteinExistence type="predicted"/>
<evidence type="ECO:0000313" key="2">
    <source>
        <dbReference type="Proteomes" id="UP000254866"/>
    </source>
</evidence>
<dbReference type="RefSeq" id="XP_031866370.1">
    <property type="nucleotide sequence ID" value="XM_032017727.1"/>
</dbReference>
<name>A0A370TDV4_9HELO</name>
<dbReference type="OrthoDB" id="5311240at2759"/>
<protein>
    <submittedName>
        <fullName evidence="1">Uncharacterized protein</fullName>
    </submittedName>
</protein>
<dbReference type="Proteomes" id="UP000254866">
    <property type="component" value="Unassembled WGS sequence"/>
</dbReference>
<comment type="caution">
    <text evidence="1">The sequence shown here is derived from an EMBL/GenBank/DDBJ whole genome shotgun (WGS) entry which is preliminary data.</text>
</comment>
<dbReference type="EMBL" id="NPIC01000010">
    <property type="protein sequence ID" value="RDL32648.1"/>
    <property type="molecule type" value="Genomic_DNA"/>
</dbReference>
<evidence type="ECO:0000313" key="1">
    <source>
        <dbReference type="EMBL" id="RDL32648.1"/>
    </source>
</evidence>
<gene>
    <name evidence="1" type="ORF">BP5553_09104</name>
</gene>
<accession>A0A370TDV4</accession>
<dbReference type="GeneID" id="43601953"/>
<dbReference type="AlphaFoldDB" id="A0A370TDV4"/>
<organism evidence="1 2">
    <name type="scientific">Venustampulla echinocandica</name>
    <dbReference type="NCBI Taxonomy" id="2656787"/>
    <lineage>
        <taxon>Eukaryota</taxon>
        <taxon>Fungi</taxon>
        <taxon>Dikarya</taxon>
        <taxon>Ascomycota</taxon>
        <taxon>Pezizomycotina</taxon>
        <taxon>Leotiomycetes</taxon>
        <taxon>Helotiales</taxon>
        <taxon>Pleuroascaceae</taxon>
        <taxon>Venustampulla</taxon>
    </lineage>
</organism>
<sequence>MATNSSLSLQWSLDNTSLNALSIGRGIVQAMTGDNIQPIALLACEKFGTTLPVCIETSLKIEQLARRSHSSTANFLKAQIGYSVGDAAYYLSQSDGGIRFLCLAATLCTIKKGLVRAQLLDELLRSTVQSCEMFPTLMQLNDLLRALETKMTVSSFANEVIGWALMNEFSIYHGDVLERENSGVVGGLGREEVVIPANPDIQRLVAALRDCFRIGPECNIHILSSRRFAAWTIAFVKWFTGSPPCLNFGAFASVESMSRVSLFLLPQRDSFEISVVKQVADFNSLLCPENKGDFDAGKDGSKCGSRFCGLIDVPTLFSLKLQRQYGTCGPGQKVLTLLVEAVFMILKHLPETIIPMPFYEGLGNLSDANLSVPRPFPPFERRMEIAQVALGNSLEVQGTAPNLEKWKEHLQQHRAQCCKCKKSFDERSSCIARAAGVLAADLLATCLYDIDDIASLKVPLRGKYSLAKKPHDQSKEFYIESSTGISACWPELVVDGWQSLVLNGEVTWLSISPFEIVSYAVGFLGLEWDHGDDSGCGGSIISLGRGQVVYPDIFNKKHLTQENYLSLQYTRGTVQWDGMGISKVISSGDIGSWVVTPREAFDHLNMTYYPSVSKDASMTWNVEVGEKNGLLLKGLLVDLISFPRSMPWFIFMDVYNVQWKLA</sequence>